<gene>
    <name evidence="2" type="ORF">GCM10009547_22980</name>
</gene>
<dbReference type="InterPro" id="IPR029058">
    <property type="entry name" value="AB_hydrolase_fold"/>
</dbReference>
<dbReference type="Proteomes" id="UP001500957">
    <property type="component" value="Unassembled WGS sequence"/>
</dbReference>
<dbReference type="InterPro" id="IPR000073">
    <property type="entry name" value="AB_hydrolase_1"/>
</dbReference>
<sequence>MPFAELNGNQIYYEVTGDGPETIVFSHGAFLDHTLWQPVVDLLSGEYRCITWDARGHGMSECNGPFDYYDLAADAVGLLDLVGAPNAVFVGMSQGGWISQRAALASPDRVRGLGLVGTSLPLLSEQETAGFTQLSQGWLGMGPVGPIADAIYGIQFSDVPFDGSRYRAAWQGKPPSAWSEVWTTILTKRDDITDRAKDITCPVIVVHGTVDAAFTVDSARAMAEAFPNNRGVTIVEGAPHAVALTHPHEVADALRSLGKSL</sequence>
<evidence type="ECO:0000313" key="2">
    <source>
        <dbReference type="EMBL" id="GAA0619892.1"/>
    </source>
</evidence>
<dbReference type="PANTHER" id="PTHR43433:SF1">
    <property type="entry name" value="BLL5160 PROTEIN"/>
    <property type="match status" value="1"/>
</dbReference>
<keyword evidence="3" id="KW-1185">Reference proteome</keyword>
<feature type="domain" description="AB hydrolase-1" evidence="1">
    <location>
        <begin position="23"/>
        <end position="253"/>
    </location>
</feature>
<name>A0ABN1GUG3_9ACTN</name>
<dbReference type="RefSeq" id="WP_344604793.1">
    <property type="nucleotide sequence ID" value="NZ_BAAAHE010000017.1"/>
</dbReference>
<organism evidence="2 3">
    <name type="scientific">Sporichthya brevicatena</name>
    <dbReference type="NCBI Taxonomy" id="171442"/>
    <lineage>
        <taxon>Bacteria</taxon>
        <taxon>Bacillati</taxon>
        <taxon>Actinomycetota</taxon>
        <taxon>Actinomycetes</taxon>
        <taxon>Sporichthyales</taxon>
        <taxon>Sporichthyaceae</taxon>
        <taxon>Sporichthya</taxon>
    </lineage>
</organism>
<accession>A0ABN1GUG3</accession>
<dbReference type="GO" id="GO:0016787">
    <property type="term" value="F:hydrolase activity"/>
    <property type="evidence" value="ECO:0007669"/>
    <property type="project" value="UniProtKB-KW"/>
</dbReference>
<dbReference type="InterPro" id="IPR050471">
    <property type="entry name" value="AB_hydrolase"/>
</dbReference>
<evidence type="ECO:0000259" key="1">
    <source>
        <dbReference type="Pfam" id="PF12697"/>
    </source>
</evidence>
<dbReference type="PANTHER" id="PTHR43433">
    <property type="entry name" value="HYDROLASE, ALPHA/BETA FOLD FAMILY PROTEIN"/>
    <property type="match status" value="1"/>
</dbReference>
<comment type="caution">
    <text evidence="2">The sequence shown here is derived from an EMBL/GenBank/DDBJ whole genome shotgun (WGS) entry which is preliminary data.</text>
</comment>
<reference evidence="2 3" key="1">
    <citation type="journal article" date="2019" name="Int. J. Syst. Evol. Microbiol.">
        <title>The Global Catalogue of Microorganisms (GCM) 10K type strain sequencing project: providing services to taxonomists for standard genome sequencing and annotation.</title>
        <authorList>
            <consortium name="The Broad Institute Genomics Platform"/>
            <consortium name="The Broad Institute Genome Sequencing Center for Infectious Disease"/>
            <person name="Wu L."/>
            <person name="Ma J."/>
        </authorList>
    </citation>
    <scope>NUCLEOTIDE SEQUENCE [LARGE SCALE GENOMIC DNA]</scope>
    <source>
        <strain evidence="2 3">JCM 10671</strain>
    </source>
</reference>
<protein>
    <submittedName>
        <fullName evidence="2">Alpha/beta fold hydrolase</fullName>
    </submittedName>
</protein>
<dbReference type="PRINTS" id="PR00111">
    <property type="entry name" value="ABHYDROLASE"/>
</dbReference>
<evidence type="ECO:0000313" key="3">
    <source>
        <dbReference type="Proteomes" id="UP001500957"/>
    </source>
</evidence>
<dbReference type="Pfam" id="PF12697">
    <property type="entry name" value="Abhydrolase_6"/>
    <property type="match status" value="1"/>
</dbReference>
<dbReference type="Gene3D" id="3.40.50.1820">
    <property type="entry name" value="alpha/beta hydrolase"/>
    <property type="match status" value="1"/>
</dbReference>
<dbReference type="EMBL" id="BAAAHE010000017">
    <property type="protein sequence ID" value="GAA0619892.1"/>
    <property type="molecule type" value="Genomic_DNA"/>
</dbReference>
<proteinExistence type="predicted"/>
<keyword evidence="2" id="KW-0378">Hydrolase</keyword>
<dbReference type="SUPFAM" id="SSF53474">
    <property type="entry name" value="alpha/beta-Hydrolases"/>
    <property type="match status" value="1"/>
</dbReference>